<dbReference type="PRINTS" id="PR00122">
    <property type="entry name" value="VACATPASE"/>
</dbReference>
<comment type="subunit">
    <text evidence="10">V-ATPase is a heteromultimeric enzyme made up of two complexes: the ATP-hydrolytic V1 complex and the proton translocation V0 complex. The V1 complex consists of three catalytic AB heterodimers that form a heterohexamer, three peripheral stalks each consisting of EG heterodimers, one central rotor including subunits D and F, and the regulatory subunits C and H. The proton translocation complex V0 consists of the proton transport subunit a, a ring of proteolipid subunits c9c'', rotary subunit d, subunits e and f, and the accessory subunits ATP6AP1/Ac45 and ATP6AP2/PRR. Interacts with the V0 complex V-ATPase subunit a4 ATP6V0A4. Interacts with LASS2. Interacts with RNF182; this interaction leads to ubiquitination and degradation via the proteasome pathway.</text>
</comment>
<accession>A0ABN9CK09</accession>
<protein>
    <recommendedName>
        <fullName evidence="11">V-type proton ATPase proteolipid subunit</fullName>
    </recommendedName>
</protein>
<evidence type="ECO:0000313" key="13">
    <source>
        <dbReference type="EMBL" id="CAI9560468.1"/>
    </source>
</evidence>
<feature type="transmembrane region" description="Helical" evidence="11">
    <location>
        <begin position="45"/>
        <end position="65"/>
    </location>
</feature>
<comment type="subcellular location">
    <subcellularLocation>
        <location evidence="9">Cytoplasmic vesicle</location>
        <location evidence="9">Clathrin-coated vesicle membrane</location>
        <topology evidence="9">Multi-pass membrane protein</topology>
    </subcellularLocation>
    <subcellularLocation>
        <location evidence="1">Cytoplasmic vesicle</location>
        <location evidence="1">Secretory vesicle</location>
        <location evidence="1">Synaptic vesicle membrane</location>
        <topology evidence="1">Multi-pass membrane protein</topology>
    </subcellularLocation>
    <subcellularLocation>
        <location evidence="11">Vacuole membrane</location>
        <topology evidence="11">Multi-pass membrane protein</topology>
    </subcellularLocation>
</comment>
<evidence type="ECO:0000256" key="8">
    <source>
        <dbReference type="ARBA" id="ARBA00023136"/>
    </source>
</evidence>
<evidence type="ECO:0000256" key="1">
    <source>
        <dbReference type="ARBA" id="ARBA00004644"/>
    </source>
</evidence>
<proteinExistence type="inferred from homology"/>
<dbReference type="InterPro" id="IPR035921">
    <property type="entry name" value="F/V-ATP_Csub_sf"/>
</dbReference>
<organism evidence="13 14">
    <name type="scientific">Staurois parvus</name>
    <dbReference type="NCBI Taxonomy" id="386267"/>
    <lineage>
        <taxon>Eukaryota</taxon>
        <taxon>Metazoa</taxon>
        <taxon>Chordata</taxon>
        <taxon>Craniata</taxon>
        <taxon>Vertebrata</taxon>
        <taxon>Euteleostomi</taxon>
        <taxon>Amphibia</taxon>
        <taxon>Batrachia</taxon>
        <taxon>Anura</taxon>
        <taxon>Neobatrachia</taxon>
        <taxon>Ranoidea</taxon>
        <taxon>Ranidae</taxon>
        <taxon>Staurois</taxon>
    </lineage>
</organism>
<evidence type="ECO:0000313" key="14">
    <source>
        <dbReference type="Proteomes" id="UP001162483"/>
    </source>
</evidence>
<gene>
    <name evidence="13" type="ORF">SPARVUS_LOCUS5252132</name>
</gene>
<reference evidence="13" key="1">
    <citation type="submission" date="2023-05" db="EMBL/GenBank/DDBJ databases">
        <authorList>
            <person name="Stuckert A."/>
        </authorList>
    </citation>
    <scope>NUCLEOTIDE SEQUENCE</scope>
</reference>
<evidence type="ECO:0000256" key="3">
    <source>
        <dbReference type="ARBA" id="ARBA00022448"/>
    </source>
</evidence>
<evidence type="ECO:0000259" key="12">
    <source>
        <dbReference type="Pfam" id="PF00137"/>
    </source>
</evidence>
<keyword evidence="8 11" id="KW-0472">Membrane</keyword>
<evidence type="ECO:0000256" key="5">
    <source>
        <dbReference type="ARBA" id="ARBA00022781"/>
    </source>
</evidence>
<dbReference type="CDD" id="cd18175">
    <property type="entry name" value="ATP-synt_Vo_c_ATP6C_rpt1"/>
    <property type="match status" value="1"/>
</dbReference>
<evidence type="ECO:0000256" key="10">
    <source>
        <dbReference type="ARBA" id="ARBA00046606"/>
    </source>
</evidence>
<evidence type="ECO:0000256" key="2">
    <source>
        <dbReference type="ARBA" id="ARBA00007296"/>
    </source>
</evidence>
<dbReference type="InterPro" id="IPR011555">
    <property type="entry name" value="ATPase_proteolipid_su_C_euk"/>
</dbReference>
<evidence type="ECO:0000256" key="7">
    <source>
        <dbReference type="ARBA" id="ARBA00023065"/>
    </source>
</evidence>
<evidence type="ECO:0000256" key="6">
    <source>
        <dbReference type="ARBA" id="ARBA00022989"/>
    </source>
</evidence>
<comment type="caution">
    <text evidence="11">Lacks conserved residue(s) required for the propagation of feature annotation.</text>
</comment>
<sequence>CSGCLPFCANTDFFPFNLYTALGAAYGTAKSGTGIAAMSVMRPELIMKSIIPVVMAGIIAIYGLGSGSAYCKLSHIGHLIIQSRSFLQLVCWPQCRIEWPCCWVRHWHCGRCRCAGNSTTAPTIRRHDPDPHFC</sequence>
<dbReference type="InterPro" id="IPR002379">
    <property type="entry name" value="ATPase_proteolipid_c-like_dom"/>
</dbReference>
<keyword evidence="11" id="KW-0926">Vacuole</keyword>
<dbReference type="NCBIfam" id="TIGR01100">
    <property type="entry name" value="V_ATP_synt_C"/>
    <property type="match status" value="1"/>
</dbReference>
<keyword evidence="3 11" id="KW-0813">Transport</keyword>
<dbReference type="Pfam" id="PF00137">
    <property type="entry name" value="ATP-synt_C"/>
    <property type="match status" value="1"/>
</dbReference>
<evidence type="ECO:0000256" key="11">
    <source>
        <dbReference type="RuleBase" id="RU363060"/>
    </source>
</evidence>
<comment type="function">
    <text evidence="11">Proton-conducting pore forming of the V0 complex of vacuolar(H+)-ATPase (V-ATPase), a multisubunit enzyme composed of a peripheral complex (V1) that hydrolyzes ATP and a membrane integral complex (V0) that translocates protons. V-ATPase is responsible for acidifying and maintaining the pH of intracellular compartments and in some cell types, is targeted to the plasma membrane, where it is responsible for acidifying the extracellular environment.</text>
</comment>
<keyword evidence="14" id="KW-1185">Reference proteome</keyword>
<dbReference type="InterPro" id="IPR000245">
    <property type="entry name" value="ATPase_proteolipid_csu"/>
</dbReference>
<dbReference type="PANTHER" id="PTHR10263">
    <property type="entry name" value="V-TYPE PROTON ATPASE PROTEOLIPID SUBUNIT"/>
    <property type="match status" value="1"/>
</dbReference>
<dbReference type="Proteomes" id="UP001162483">
    <property type="component" value="Unassembled WGS sequence"/>
</dbReference>
<keyword evidence="5 11" id="KW-0375">Hydrogen ion transport</keyword>
<evidence type="ECO:0000256" key="9">
    <source>
        <dbReference type="ARBA" id="ARBA00029431"/>
    </source>
</evidence>
<dbReference type="Gene3D" id="1.20.120.610">
    <property type="entry name" value="lithium bound rotor ring of v- atpase"/>
    <property type="match status" value="1"/>
</dbReference>
<dbReference type="EMBL" id="CATNWA010010744">
    <property type="protein sequence ID" value="CAI9560468.1"/>
    <property type="molecule type" value="Genomic_DNA"/>
</dbReference>
<feature type="non-terminal residue" evidence="13">
    <location>
        <position position="1"/>
    </location>
</feature>
<keyword evidence="4 11" id="KW-0812">Transmembrane</keyword>
<comment type="similarity">
    <text evidence="2 11">Belongs to the V-ATPase proteolipid subunit family.</text>
</comment>
<feature type="domain" description="V-ATPase proteolipid subunit C-like" evidence="12">
    <location>
        <begin position="20"/>
        <end position="64"/>
    </location>
</feature>
<name>A0ABN9CK09_9NEOB</name>
<comment type="caution">
    <text evidence="13">The sequence shown here is derived from an EMBL/GenBank/DDBJ whole genome shotgun (WGS) entry which is preliminary data.</text>
</comment>
<keyword evidence="6 11" id="KW-1133">Transmembrane helix</keyword>
<evidence type="ECO:0000256" key="4">
    <source>
        <dbReference type="ARBA" id="ARBA00022692"/>
    </source>
</evidence>
<keyword evidence="7 11" id="KW-0406">Ion transport</keyword>